<sequence>MVTGFDGFSGFDDRMERESGFEKLEDERRGRIESSQKKALDTCSALLSFELKPVVDDQVSVESVDRDVEWPPTTKRSGNLTGNLGRSN</sequence>
<gene>
    <name evidence="2" type="ORF">NC653_024380</name>
</gene>
<keyword evidence="3" id="KW-1185">Reference proteome</keyword>
<evidence type="ECO:0000313" key="2">
    <source>
        <dbReference type="EMBL" id="KAJ6980978.1"/>
    </source>
</evidence>
<comment type="caution">
    <text evidence="2">The sequence shown here is derived from an EMBL/GenBank/DDBJ whole genome shotgun (WGS) entry which is preliminary data.</text>
</comment>
<feature type="region of interest" description="Disordered" evidence="1">
    <location>
        <begin position="1"/>
        <end position="36"/>
    </location>
</feature>
<dbReference type="AlphaFoldDB" id="A0AAD6Q8J6"/>
<evidence type="ECO:0000313" key="3">
    <source>
        <dbReference type="Proteomes" id="UP001164929"/>
    </source>
</evidence>
<feature type="compositionally biased region" description="Polar residues" evidence="1">
    <location>
        <begin position="74"/>
        <end position="88"/>
    </location>
</feature>
<accession>A0AAD6Q8J6</accession>
<dbReference type="Proteomes" id="UP001164929">
    <property type="component" value="Chromosome 10"/>
</dbReference>
<name>A0AAD6Q8J6_9ROSI</name>
<reference evidence="2" key="1">
    <citation type="journal article" date="2023" name="Mol. Ecol. Resour.">
        <title>Chromosome-level genome assembly of a triploid poplar Populus alba 'Berolinensis'.</title>
        <authorList>
            <person name="Chen S."/>
            <person name="Yu Y."/>
            <person name="Wang X."/>
            <person name="Wang S."/>
            <person name="Zhang T."/>
            <person name="Zhou Y."/>
            <person name="He R."/>
            <person name="Meng N."/>
            <person name="Wang Y."/>
            <person name="Liu W."/>
            <person name="Liu Z."/>
            <person name="Liu J."/>
            <person name="Guo Q."/>
            <person name="Huang H."/>
            <person name="Sederoff R.R."/>
            <person name="Wang G."/>
            <person name="Qu G."/>
            <person name="Chen S."/>
        </authorList>
    </citation>
    <scope>NUCLEOTIDE SEQUENCE</scope>
    <source>
        <strain evidence="2">SC-2020</strain>
    </source>
</reference>
<evidence type="ECO:0000256" key="1">
    <source>
        <dbReference type="SAM" id="MobiDB-lite"/>
    </source>
</evidence>
<organism evidence="2 3">
    <name type="scientific">Populus alba x Populus x berolinensis</name>
    <dbReference type="NCBI Taxonomy" id="444605"/>
    <lineage>
        <taxon>Eukaryota</taxon>
        <taxon>Viridiplantae</taxon>
        <taxon>Streptophyta</taxon>
        <taxon>Embryophyta</taxon>
        <taxon>Tracheophyta</taxon>
        <taxon>Spermatophyta</taxon>
        <taxon>Magnoliopsida</taxon>
        <taxon>eudicotyledons</taxon>
        <taxon>Gunneridae</taxon>
        <taxon>Pentapetalae</taxon>
        <taxon>rosids</taxon>
        <taxon>fabids</taxon>
        <taxon>Malpighiales</taxon>
        <taxon>Salicaceae</taxon>
        <taxon>Saliceae</taxon>
        <taxon>Populus</taxon>
    </lineage>
</organism>
<dbReference type="EMBL" id="JAQIZT010000010">
    <property type="protein sequence ID" value="KAJ6980978.1"/>
    <property type="molecule type" value="Genomic_DNA"/>
</dbReference>
<proteinExistence type="predicted"/>
<feature type="region of interest" description="Disordered" evidence="1">
    <location>
        <begin position="66"/>
        <end position="88"/>
    </location>
</feature>
<feature type="compositionally biased region" description="Basic and acidic residues" evidence="1">
    <location>
        <begin position="11"/>
        <end position="36"/>
    </location>
</feature>
<protein>
    <submittedName>
        <fullName evidence="2">Uncharacterized protein</fullName>
    </submittedName>
</protein>